<dbReference type="Proteomes" id="UP000004310">
    <property type="component" value="Unassembled WGS sequence"/>
</dbReference>
<dbReference type="AlphaFoldDB" id="Q0G2C9"/>
<feature type="domain" description="Histone deacetylase" evidence="6">
    <location>
        <begin position="28"/>
        <end position="344"/>
    </location>
</feature>
<dbReference type="InterPro" id="IPR000286">
    <property type="entry name" value="HDACs"/>
</dbReference>
<dbReference type="GO" id="GO:0046872">
    <property type="term" value="F:metal ion binding"/>
    <property type="evidence" value="ECO:0007669"/>
    <property type="project" value="UniProtKB-KW"/>
</dbReference>
<comment type="caution">
    <text evidence="7">The sequence shown here is derived from an EMBL/GenBank/DDBJ whole genome shotgun (WGS) entry which is preliminary data.</text>
</comment>
<dbReference type="InterPro" id="IPR037138">
    <property type="entry name" value="His_deacetylse_dom_sf"/>
</dbReference>
<proteinExistence type="inferred from homology"/>
<accession>Q0G2C9</accession>
<dbReference type="eggNOG" id="COG0123">
    <property type="taxonomic scope" value="Bacteria"/>
</dbReference>
<dbReference type="Pfam" id="PF00850">
    <property type="entry name" value="Hist_deacetyl"/>
    <property type="match status" value="1"/>
</dbReference>
<dbReference type="EMBL" id="AATP01000003">
    <property type="protein sequence ID" value="EAU41269.1"/>
    <property type="molecule type" value="Genomic_DNA"/>
</dbReference>
<dbReference type="InterPro" id="IPR023801">
    <property type="entry name" value="His_deacetylse_dom"/>
</dbReference>
<evidence type="ECO:0000313" key="7">
    <source>
        <dbReference type="EMBL" id="EAU41269.1"/>
    </source>
</evidence>
<dbReference type="CDD" id="cd10001">
    <property type="entry name" value="HDAC_classII_APAH"/>
    <property type="match status" value="1"/>
</dbReference>
<keyword evidence="5" id="KW-0862">Zinc</keyword>
<organism evidence="7 8">
    <name type="scientific">Fulvimarina pelagi HTCC2506</name>
    <dbReference type="NCBI Taxonomy" id="314231"/>
    <lineage>
        <taxon>Bacteria</taxon>
        <taxon>Pseudomonadati</taxon>
        <taxon>Pseudomonadota</taxon>
        <taxon>Alphaproteobacteria</taxon>
        <taxon>Hyphomicrobiales</taxon>
        <taxon>Aurantimonadaceae</taxon>
        <taxon>Fulvimarina</taxon>
    </lineage>
</organism>
<dbReference type="GO" id="GO:0016787">
    <property type="term" value="F:hydrolase activity"/>
    <property type="evidence" value="ECO:0007669"/>
    <property type="project" value="UniProtKB-KW"/>
</dbReference>
<keyword evidence="8" id="KW-1185">Reference proteome</keyword>
<evidence type="ECO:0000256" key="4">
    <source>
        <dbReference type="ARBA" id="ARBA00022801"/>
    </source>
</evidence>
<comment type="cofactor">
    <cofactor evidence="1">
        <name>Zn(2+)</name>
        <dbReference type="ChEBI" id="CHEBI:29105"/>
    </cofactor>
</comment>
<keyword evidence="3" id="KW-0479">Metal-binding</keyword>
<evidence type="ECO:0000256" key="5">
    <source>
        <dbReference type="ARBA" id="ARBA00022833"/>
    </source>
</evidence>
<dbReference type="RefSeq" id="WP_007065318.1">
    <property type="nucleotide sequence ID" value="NZ_DS022272.1"/>
</dbReference>
<evidence type="ECO:0000256" key="3">
    <source>
        <dbReference type="ARBA" id="ARBA00022723"/>
    </source>
</evidence>
<keyword evidence="4 7" id="KW-0378">Hydrolase</keyword>
<gene>
    <name evidence="7" type="ORF">FP2506_00840</name>
</gene>
<reference evidence="7 8" key="1">
    <citation type="journal article" date="2010" name="J. Bacteriol.">
        <title>Genome sequence of Fulvimarina pelagi HTCC2506T, a Mn(II)-oxidizing alphaproteobacterium possessing an aerobic anoxygenic photosynthetic gene cluster and Xanthorhodopsin.</title>
        <authorList>
            <person name="Kang I."/>
            <person name="Oh H.M."/>
            <person name="Lim S.I."/>
            <person name="Ferriera S."/>
            <person name="Giovannoni S.J."/>
            <person name="Cho J.C."/>
        </authorList>
    </citation>
    <scope>NUCLEOTIDE SEQUENCE [LARGE SCALE GENOMIC DNA]</scope>
    <source>
        <strain evidence="7 8">HTCC2506</strain>
    </source>
</reference>
<protein>
    <submittedName>
        <fullName evidence="7">Putative acetylpolyamine aminohydrolase</fullName>
    </submittedName>
</protein>
<evidence type="ECO:0000313" key="8">
    <source>
        <dbReference type="Proteomes" id="UP000004310"/>
    </source>
</evidence>
<sequence length="347" mass="37414">MDIVFSETQLVHRPQQYGVHGRLVTPLENPNRAETLRERLTGMGLTHRQPEDVGVEAITAVHAGHYVDFLRGAWSRFQALRNAGPEVLPNVHPYHAGASSLGARPAPRTTGILGQTGWYIGDLSCAMGERTFEAIYESAMTAATAADIVLGGQPAAYALCRPPGHHAYPDRANGFCFFNNAAIAAQRLRSKYGKVAIIDFDTHHGDGTQAIFYDRGDVFVGSVHTETSEYYPHFFGYADETGREGGEGCNLNIPLAFKADNHAIITGVERLIDAATAFGAEALVVSAGWDAHKDDPLSRLSVTEEAYSRIGELVGGVNLPTVIVQEGGYSLAAVAECAPRFVEAFGR</sequence>
<dbReference type="InterPro" id="IPR023696">
    <property type="entry name" value="Ureohydrolase_dom_sf"/>
</dbReference>
<dbReference type="GO" id="GO:0004407">
    <property type="term" value="F:histone deacetylase activity"/>
    <property type="evidence" value="ECO:0007669"/>
    <property type="project" value="TreeGrafter"/>
</dbReference>
<evidence type="ECO:0000259" key="6">
    <source>
        <dbReference type="Pfam" id="PF00850"/>
    </source>
</evidence>
<dbReference type="PANTHER" id="PTHR10625:SF17">
    <property type="entry name" value="HISTONE DEACETYLASE 8"/>
    <property type="match status" value="1"/>
</dbReference>
<dbReference type="HOGENOM" id="CLU_007727_8_3_5"/>
<name>Q0G2C9_9HYPH</name>
<dbReference type="PRINTS" id="PR01270">
    <property type="entry name" value="HDASUPER"/>
</dbReference>
<comment type="similarity">
    <text evidence="2">Belongs to the histone deacetylase family.</text>
</comment>
<dbReference type="SUPFAM" id="SSF52768">
    <property type="entry name" value="Arginase/deacetylase"/>
    <property type="match status" value="1"/>
</dbReference>
<evidence type="ECO:0000256" key="1">
    <source>
        <dbReference type="ARBA" id="ARBA00001947"/>
    </source>
</evidence>
<dbReference type="STRING" id="217511.GCA_001463845_02106"/>
<dbReference type="GO" id="GO:0040029">
    <property type="term" value="P:epigenetic regulation of gene expression"/>
    <property type="evidence" value="ECO:0007669"/>
    <property type="project" value="TreeGrafter"/>
</dbReference>
<evidence type="ECO:0000256" key="2">
    <source>
        <dbReference type="ARBA" id="ARBA00005947"/>
    </source>
</evidence>
<dbReference type="Gene3D" id="3.40.800.20">
    <property type="entry name" value="Histone deacetylase domain"/>
    <property type="match status" value="1"/>
</dbReference>
<dbReference type="PANTHER" id="PTHR10625">
    <property type="entry name" value="HISTONE DEACETYLASE HDAC1-RELATED"/>
    <property type="match status" value="1"/>
</dbReference>